<evidence type="ECO:0000256" key="14">
    <source>
        <dbReference type="ARBA" id="ARBA00023172"/>
    </source>
</evidence>
<keyword evidence="8" id="KW-0378">Hydrolase</keyword>
<dbReference type="SUPFAM" id="SSF54160">
    <property type="entry name" value="Chromo domain-like"/>
    <property type="match status" value="1"/>
</dbReference>
<feature type="domain" description="Reverse transcriptase RNase H-like" evidence="16">
    <location>
        <begin position="185"/>
        <end position="230"/>
    </location>
</feature>
<dbReference type="Gene3D" id="3.30.70.270">
    <property type="match status" value="1"/>
</dbReference>
<evidence type="ECO:0000256" key="5">
    <source>
        <dbReference type="ARBA" id="ARBA00022723"/>
    </source>
</evidence>
<dbReference type="Pfam" id="PF17921">
    <property type="entry name" value="Integrase_H2C2"/>
    <property type="match status" value="1"/>
</dbReference>
<dbReference type="GO" id="GO:0015074">
    <property type="term" value="P:DNA integration"/>
    <property type="evidence" value="ECO:0007669"/>
    <property type="project" value="UniProtKB-KW"/>
</dbReference>
<dbReference type="FunFam" id="1.10.340.70:FF:000001">
    <property type="entry name" value="Retrovirus-related Pol polyprotein from transposon gypsy-like Protein"/>
    <property type="match status" value="1"/>
</dbReference>
<evidence type="ECO:0000259" key="17">
    <source>
        <dbReference type="Pfam" id="PF17921"/>
    </source>
</evidence>
<evidence type="ECO:0000259" key="18">
    <source>
        <dbReference type="Pfam" id="PF24626"/>
    </source>
</evidence>
<evidence type="ECO:0000256" key="13">
    <source>
        <dbReference type="ARBA" id="ARBA00023125"/>
    </source>
</evidence>
<keyword evidence="11" id="KW-0695">RNA-directed DNA polymerase</keyword>
<feature type="domain" description="Tf2-1-like SH3-like" evidence="18">
    <location>
        <begin position="522"/>
        <end position="587"/>
    </location>
</feature>
<proteinExistence type="predicted"/>
<dbReference type="Pfam" id="PF24626">
    <property type="entry name" value="SH3_Tf2-1"/>
    <property type="match status" value="1"/>
</dbReference>
<keyword evidence="2" id="KW-0808">Transferase</keyword>
<dbReference type="GO" id="GO:0006508">
    <property type="term" value="P:proteolysis"/>
    <property type="evidence" value="ECO:0007669"/>
    <property type="project" value="UniProtKB-KW"/>
</dbReference>
<dbReference type="InterPro" id="IPR056924">
    <property type="entry name" value="SH3_Tf2-1"/>
</dbReference>
<evidence type="ECO:0000256" key="11">
    <source>
        <dbReference type="ARBA" id="ARBA00022918"/>
    </source>
</evidence>
<evidence type="ECO:0000313" key="19">
    <source>
        <dbReference type="EMBL" id="KAL0412013.1"/>
    </source>
</evidence>
<evidence type="ECO:0000256" key="10">
    <source>
        <dbReference type="ARBA" id="ARBA00022908"/>
    </source>
</evidence>
<dbReference type="GO" id="GO:0003887">
    <property type="term" value="F:DNA-directed DNA polymerase activity"/>
    <property type="evidence" value="ECO:0007669"/>
    <property type="project" value="UniProtKB-KW"/>
</dbReference>
<dbReference type="InterPro" id="IPR000477">
    <property type="entry name" value="RT_dom"/>
</dbReference>
<evidence type="ECO:0000256" key="9">
    <source>
        <dbReference type="ARBA" id="ARBA00022842"/>
    </source>
</evidence>
<dbReference type="PANTHER" id="PTHR37984">
    <property type="entry name" value="PROTEIN CBG26694"/>
    <property type="match status" value="1"/>
</dbReference>
<dbReference type="GO" id="GO:0003964">
    <property type="term" value="F:RNA-directed DNA polymerase activity"/>
    <property type="evidence" value="ECO:0007669"/>
    <property type="project" value="UniProtKB-KW"/>
</dbReference>
<dbReference type="Pfam" id="PF00078">
    <property type="entry name" value="RVT_1"/>
    <property type="match status" value="1"/>
</dbReference>
<dbReference type="AlphaFoldDB" id="A0AAW2U5B9"/>
<reference evidence="19" key="2">
    <citation type="journal article" date="2024" name="Plant">
        <title>Genomic evolution and insights into agronomic trait innovations of Sesamum species.</title>
        <authorList>
            <person name="Miao H."/>
            <person name="Wang L."/>
            <person name="Qu L."/>
            <person name="Liu H."/>
            <person name="Sun Y."/>
            <person name="Le M."/>
            <person name="Wang Q."/>
            <person name="Wei S."/>
            <person name="Zheng Y."/>
            <person name="Lin W."/>
            <person name="Duan Y."/>
            <person name="Cao H."/>
            <person name="Xiong S."/>
            <person name="Wang X."/>
            <person name="Wei L."/>
            <person name="Li C."/>
            <person name="Ma Q."/>
            <person name="Ju M."/>
            <person name="Zhao R."/>
            <person name="Li G."/>
            <person name="Mu C."/>
            <person name="Tian Q."/>
            <person name="Mei H."/>
            <person name="Zhang T."/>
            <person name="Gao T."/>
            <person name="Zhang H."/>
        </authorList>
    </citation>
    <scope>NUCLEOTIDE SEQUENCE</scope>
    <source>
        <strain evidence="19">KEN1</strain>
    </source>
</reference>
<keyword evidence="7" id="KW-0255">Endonuclease</keyword>
<evidence type="ECO:0000256" key="3">
    <source>
        <dbReference type="ARBA" id="ARBA00022695"/>
    </source>
</evidence>
<dbReference type="SUPFAM" id="SSF56672">
    <property type="entry name" value="DNA/RNA polymerases"/>
    <property type="match status" value="1"/>
</dbReference>
<feature type="domain" description="Integrase zinc-binding" evidence="17">
    <location>
        <begin position="321"/>
        <end position="375"/>
    </location>
</feature>
<dbReference type="InterPro" id="IPR036397">
    <property type="entry name" value="RNaseH_sf"/>
</dbReference>
<dbReference type="EMBL" id="JACGWN010000013">
    <property type="protein sequence ID" value="KAL0412013.1"/>
    <property type="molecule type" value="Genomic_DNA"/>
</dbReference>
<keyword evidence="14" id="KW-0233">DNA recombination</keyword>
<feature type="domain" description="Reverse transcriptase" evidence="15">
    <location>
        <begin position="95"/>
        <end position="164"/>
    </location>
</feature>
<keyword evidence="5" id="KW-0479">Metal-binding</keyword>
<dbReference type="GO" id="GO:0004519">
    <property type="term" value="F:endonuclease activity"/>
    <property type="evidence" value="ECO:0007669"/>
    <property type="project" value="UniProtKB-KW"/>
</dbReference>
<keyword evidence="4" id="KW-0540">Nuclease</keyword>
<dbReference type="GO" id="GO:0006310">
    <property type="term" value="P:DNA recombination"/>
    <property type="evidence" value="ECO:0007669"/>
    <property type="project" value="UniProtKB-KW"/>
</dbReference>
<keyword evidence="12" id="KW-0239">DNA-directed DNA polymerase</keyword>
<evidence type="ECO:0000256" key="1">
    <source>
        <dbReference type="ARBA" id="ARBA00022670"/>
    </source>
</evidence>
<dbReference type="GO" id="GO:0046872">
    <property type="term" value="F:metal ion binding"/>
    <property type="evidence" value="ECO:0007669"/>
    <property type="project" value="UniProtKB-KW"/>
</dbReference>
<dbReference type="InterPro" id="IPR016197">
    <property type="entry name" value="Chromo-like_dom_sf"/>
</dbReference>
<dbReference type="InterPro" id="IPR043502">
    <property type="entry name" value="DNA/RNA_pol_sf"/>
</dbReference>
<comment type="caution">
    <text evidence="19">The sequence shown here is derived from an EMBL/GenBank/DDBJ whole genome shotgun (WGS) entry which is preliminary data.</text>
</comment>
<dbReference type="Gene3D" id="3.30.420.10">
    <property type="entry name" value="Ribonuclease H-like superfamily/Ribonuclease H"/>
    <property type="match status" value="1"/>
</dbReference>
<evidence type="ECO:0000256" key="7">
    <source>
        <dbReference type="ARBA" id="ARBA00022759"/>
    </source>
</evidence>
<dbReference type="CDD" id="cd01647">
    <property type="entry name" value="RT_LTR"/>
    <property type="match status" value="1"/>
</dbReference>
<name>A0AAW2U5B9_9LAMI</name>
<dbReference type="GO" id="GO:0004190">
    <property type="term" value="F:aspartic-type endopeptidase activity"/>
    <property type="evidence" value="ECO:0007669"/>
    <property type="project" value="UniProtKB-KW"/>
</dbReference>
<dbReference type="Gene3D" id="3.10.10.10">
    <property type="entry name" value="HIV Type 1 Reverse Transcriptase, subunit A, domain 1"/>
    <property type="match status" value="1"/>
</dbReference>
<evidence type="ECO:0000256" key="8">
    <source>
        <dbReference type="ARBA" id="ARBA00022801"/>
    </source>
</evidence>
<evidence type="ECO:0000259" key="15">
    <source>
        <dbReference type="Pfam" id="PF00078"/>
    </source>
</evidence>
<evidence type="ECO:0000259" key="16">
    <source>
        <dbReference type="Pfam" id="PF17917"/>
    </source>
</evidence>
<evidence type="ECO:0000256" key="6">
    <source>
        <dbReference type="ARBA" id="ARBA00022750"/>
    </source>
</evidence>
<gene>
    <name evidence="19" type="ORF">Slati_3791000</name>
</gene>
<protein>
    <submittedName>
        <fullName evidence="19">Transposon Ty3-I Gag-Pol polyprotein</fullName>
    </submittedName>
</protein>
<dbReference type="InterPro" id="IPR041373">
    <property type="entry name" value="RT_RNaseH"/>
</dbReference>
<keyword evidence="1" id="KW-0645">Protease</keyword>
<keyword evidence="6" id="KW-0064">Aspartyl protease</keyword>
<evidence type="ECO:0000256" key="2">
    <source>
        <dbReference type="ARBA" id="ARBA00022679"/>
    </source>
</evidence>
<dbReference type="GO" id="GO:0003677">
    <property type="term" value="F:DNA binding"/>
    <property type="evidence" value="ECO:0007669"/>
    <property type="project" value="UniProtKB-KW"/>
</dbReference>
<dbReference type="Pfam" id="PF17917">
    <property type="entry name" value="RT_RNaseH"/>
    <property type="match status" value="1"/>
</dbReference>
<accession>A0AAW2U5B9</accession>
<keyword evidence="3" id="KW-0548">Nucleotidyltransferase</keyword>
<dbReference type="InterPro" id="IPR012337">
    <property type="entry name" value="RNaseH-like_sf"/>
</dbReference>
<dbReference type="InterPro" id="IPR050951">
    <property type="entry name" value="Retrovirus_Pol_polyprotein"/>
</dbReference>
<evidence type="ECO:0000256" key="12">
    <source>
        <dbReference type="ARBA" id="ARBA00022932"/>
    </source>
</evidence>
<dbReference type="InterPro" id="IPR043128">
    <property type="entry name" value="Rev_trsase/Diguanyl_cyclase"/>
</dbReference>
<sequence length="706" mass="80079">MQARRAKGLYFNCDERFQPGHCCKSKFLLLLADEETPDLDSESDSFGEFSSYDVVVPPPLPTSLLPDVAPSSSEHFHLSLDALSGSPSPRTLCLQKKDDSWRFCVDYRALNAVTIRDRFLIPMVDELLDELHGAFHFFKIDLRSGYHQIRMAEEDIHKTAFRTIDGHFDGNERLQLLHVGYDLSSVKKWRQYLLGHTFSVFTDQKSLKELVTQTIQTPEQQKWLTKLLGYSFEIHYKSGRENVVADALSCAPGAVPKFLAAVSSPTAAIFEQLHNFFFASSAGRDLLQKFRSNEKMQHFYSEKDGLLYHNDRLFVPPASGLAQSLLTEFHSSPMGGHSGVKATLARLSVSFYWPGMLTDIKHFVKECIVCQCNKYSPQAPYGLLHPLPIPERVWDDISMDFITHLPPSAGKTIIWVVVDLLSKFAHFIALPSHFTASSLATVFLSNIYRFAIGMSPFEALYGLQPPSVLGYSLGNSKFDSLDADFSQHHHILQLLKANLRRAQQRMVHQANTKQLDRVFHEGDWVFLKLQPYRQVSVQRRLSQKFANHFYGPFRILRRICPVAYELELPAAVCIHPVFHVSLLKSCHGPPREQVCPLPTAPFGVNSPTTPTWIIDRCLRATAAGPQREILVQWADQDKAEATWELLDEFAAAYPDSSLVDKAFLEEWGNVRIEGPQTASRPKRNIKKPIRYKIEPNCYLVLISIDA</sequence>
<reference evidence="19" key="1">
    <citation type="submission" date="2020-06" db="EMBL/GenBank/DDBJ databases">
        <authorList>
            <person name="Li T."/>
            <person name="Hu X."/>
            <person name="Zhang T."/>
            <person name="Song X."/>
            <person name="Zhang H."/>
            <person name="Dai N."/>
            <person name="Sheng W."/>
            <person name="Hou X."/>
            <person name="Wei L."/>
        </authorList>
    </citation>
    <scope>NUCLEOTIDE SEQUENCE</scope>
    <source>
        <strain evidence="19">KEN1</strain>
        <tissue evidence="19">Leaf</tissue>
    </source>
</reference>
<evidence type="ECO:0000256" key="4">
    <source>
        <dbReference type="ARBA" id="ARBA00022722"/>
    </source>
</evidence>
<keyword evidence="13" id="KW-0238">DNA-binding</keyword>
<keyword evidence="10" id="KW-0229">DNA integration</keyword>
<dbReference type="PANTHER" id="PTHR37984:SF15">
    <property type="entry name" value="INTEGRASE CATALYTIC DOMAIN-CONTAINING PROTEIN"/>
    <property type="match status" value="1"/>
</dbReference>
<dbReference type="InterPro" id="IPR041588">
    <property type="entry name" value="Integrase_H2C2"/>
</dbReference>
<organism evidence="19">
    <name type="scientific">Sesamum latifolium</name>
    <dbReference type="NCBI Taxonomy" id="2727402"/>
    <lineage>
        <taxon>Eukaryota</taxon>
        <taxon>Viridiplantae</taxon>
        <taxon>Streptophyta</taxon>
        <taxon>Embryophyta</taxon>
        <taxon>Tracheophyta</taxon>
        <taxon>Spermatophyta</taxon>
        <taxon>Magnoliopsida</taxon>
        <taxon>eudicotyledons</taxon>
        <taxon>Gunneridae</taxon>
        <taxon>Pentapetalae</taxon>
        <taxon>asterids</taxon>
        <taxon>lamiids</taxon>
        <taxon>Lamiales</taxon>
        <taxon>Pedaliaceae</taxon>
        <taxon>Sesamum</taxon>
    </lineage>
</organism>
<keyword evidence="9" id="KW-0460">Magnesium</keyword>
<dbReference type="SUPFAM" id="SSF53098">
    <property type="entry name" value="Ribonuclease H-like"/>
    <property type="match status" value="1"/>
</dbReference>
<dbReference type="Gene3D" id="1.10.340.70">
    <property type="match status" value="1"/>
</dbReference>